<organism evidence="8 9">
    <name type="scientific">Candidatus Brevifilum fermentans</name>
    <dbReference type="NCBI Taxonomy" id="1986204"/>
    <lineage>
        <taxon>Bacteria</taxon>
        <taxon>Bacillati</taxon>
        <taxon>Chloroflexota</taxon>
        <taxon>Anaerolineae</taxon>
        <taxon>Anaerolineales</taxon>
        <taxon>Anaerolineaceae</taxon>
        <taxon>Candidatus Brevifilum</taxon>
    </lineage>
</organism>
<sequence length="290" mass="32854">MAEGIRIGPLTLNYYGMIIMAGVIAAAALSHYEAKRRKLNADIVWDCLPWVVLGGVIGARIWHILTPPASMVEQGVTTWYYLTHPLDAIAIWRGGLGIPGAVAGGALALYLYTRKREISFLLWVDIIAPGLALAQAIGRWGNFINQEVYGRPSNLPWAITIDPRYRLPEYRDVATYHPLFLYESIFNLLNMGFLLWLTRKMAHKLKQGDIFLSYLVTYPMFRFFLEFLRLDASLVGGVNANQTLMLIIALAAAGLIVWRHRETIFPRQANEKPEHEDIENLEDAIEKNEE</sequence>
<dbReference type="UniPathway" id="UPA00664"/>
<dbReference type="AlphaFoldDB" id="A0A1Y6K985"/>
<dbReference type="Proteomes" id="UP000195514">
    <property type="component" value="Chromosome I"/>
</dbReference>
<proteinExistence type="inferred from homology"/>
<keyword evidence="5 7" id="KW-1133">Transmembrane helix</keyword>
<keyword evidence="8" id="KW-0328">Glycosyltransferase</keyword>
<feature type="transmembrane region" description="Helical" evidence="7">
    <location>
        <begin position="240"/>
        <end position="258"/>
    </location>
</feature>
<evidence type="ECO:0000313" key="9">
    <source>
        <dbReference type="Proteomes" id="UP000195514"/>
    </source>
</evidence>
<comment type="similarity">
    <text evidence="1 7">Belongs to the Lgt family.</text>
</comment>
<dbReference type="OrthoDB" id="871140at2"/>
<feature type="transmembrane region" description="Helical" evidence="7">
    <location>
        <begin position="90"/>
        <end position="113"/>
    </location>
</feature>
<gene>
    <name evidence="7 8" type="primary">lgt</name>
    <name evidence="8" type="ORF">CFX1CAM_1525</name>
</gene>
<dbReference type="GO" id="GO:0005886">
    <property type="term" value="C:plasma membrane"/>
    <property type="evidence" value="ECO:0007669"/>
    <property type="project" value="UniProtKB-SubCell"/>
</dbReference>
<dbReference type="PANTHER" id="PTHR30589:SF0">
    <property type="entry name" value="PHOSPHATIDYLGLYCEROL--PROLIPOPROTEIN DIACYLGLYCERYL TRANSFERASE"/>
    <property type="match status" value="1"/>
</dbReference>
<evidence type="ECO:0000256" key="2">
    <source>
        <dbReference type="ARBA" id="ARBA00022475"/>
    </source>
</evidence>
<keyword evidence="9" id="KW-1185">Reference proteome</keyword>
<evidence type="ECO:0000256" key="5">
    <source>
        <dbReference type="ARBA" id="ARBA00022989"/>
    </source>
</evidence>
<accession>A0A1Y6K985</accession>
<feature type="transmembrane region" description="Helical" evidence="7">
    <location>
        <begin position="210"/>
        <end position="228"/>
    </location>
</feature>
<dbReference type="PROSITE" id="PS01311">
    <property type="entry name" value="LGT"/>
    <property type="match status" value="1"/>
</dbReference>
<evidence type="ECO:0000256" key="6">
    <source>
        <dbReference type="ARBA" id="ARBA00023136"/>
    </source>
</evidence>
<dbReference type="GO" id="GO:0008961">
    <property type="term" value="F:phosphatidylglycerol-prolipoprotein diacylglyceryl transferase activity"/>
    <property type="evidence" value="ECO:0007669"/>
    <property type="project" value="UniProtKB-UniRule"/>
</dbReference>
<dbReference type="RefSeq" id="WP_087862421.1">
    <property type="nucleotide sequence ID" value="NZ_LT859958.1"/>
</dbReference>
<dbReference type="NCBIfam" id="TIGR00544">
    <property type="entry name" value="lgt"/>
    <property type="match status" value="1"/>
</dbReference>
<dbReference type="KEGG" id="abat:CFX1CAM_1525"/>
<evidence type="ECO:0000313" key="8">
    <source>
        <dbReference type="EMBL" id="SMX54590.1"/>
    </source>
</evidence>
<feature type="transmembrane region" description="Helical" evidence="7">
    <location>
        <begin position="12"/>
        <end position="31"/>
    </location>
</feature>
<dbReference type="PANTHER" id="PTHR30589">
    <property type="entry name" value="PROLIPOPROTEIN DIACYLGLYCERYL TRANSFERASE"/>
    <property type="match status" value="1"/>
</dbReference>
<feature type="transmembrane region" description="Helical" evidence="7">
    <location>
        <begin position="120"/>
        <end position="138"/>
    </location>
</feature>
<evidence type="ECO:0000256" key="1">
    <source>
        <dbReference type="ARBA" id="ARBA00007150"/>
    </source>
</evidence>
<keyword evidence="3 7" id="KW-0808">Transferase</keyword>
<protein>
    <recommendedName>
        <fullName evidence="7">Phosphatidylglycerol--prolipoprotein diacylglyceryl transferase</fullName>
        <ecNumber evidence="7">2.5.1.145</ecNumber>
    </recommendedName>
</protein>
<evidence type="ECO:0000256" key="4">
    <source>
        <dbReference type="ARBA" id="ARBA00022692"/>
    </source>
</evidence>
<keyword evidence="8" id="KW-0449">Lipoprotein</keyword>
<evidence type="ECO:0000256" key="3">
    <source>
        <dbReference type="ARBA" id="ARBA00022679"/>
    </source>
</evidence>
<name>A0A1Y6K985_9CHLR</name>
<comment type="catalytic activity">
    <reaction evidence="7">
        <text>L-cysteinyl-[prolipoprotein] + a 1,2-diacyl-sn-glycero-3-phospho-(1'-sn-glycerol) = an S-1,2-diacyl-sn-glyceryl-L-cysteinyl-[prolipoprotein] + sn-glycerol 1-phosphate + H(+)</text>
        <dbReference type="Rhea" id="RHEA:56712"/>
        <dbReference type="Rhea" id="RHEA-COMP:14679"/>
        <dbReference type="Rhea" id="RHEA-COMP:14680"/>
        <dbReference type="ChEBI" id="CHEBI:15378"/>
        <dbReference type="ChEBI" id="CHEBI:29950"/>
        <dbReference type="ChEBI" id="CHEBI:57685"/>
        <dbReference type="ChEBI" id="CHEBI:64716"/>
        <dbReference type="ChEBI" id="CHEBI:140658"/>
        <dbReference type="EC" id="2.5.1.145"/>
    </reaction>
</comment>
<dbReference type="EC" id="2.5.1.145" evidence="7"/>
<feature type="transmembrane region" description="Helical" evidence="7">
    <location>
        <begin position="179"/>
        <end position="198"/>
    </location>
</feature>
<comment type="pathway">
    <text evidence="7">Protein modification; lipoprotein biosynthesis (diacylglyceryl transfer).</text>
</comment>
<comment type="subcellular location">
    <subcellularLocation>
        <location evidence="7">Cell membrane</location>
        <topology evidence="7">Multi-pass membrane protein</topology>
    </subcellularLocation>
</comment>
<dbReference type="Pfam" id="PF01790">
    <property type="entry name" value="LGT"/>
    <property type="match status" value="1"/>
</dbReference>
<feature type="transmembrane region" description="Helical" evidence="7">
    <location>
        <begin position="43"/>
        <end position="65"/>
    </location>
</feature>
<dbReference type="GO" id="GO:0042158">
    <property type="term" value="P:lipoprotein biosynthetic process"/>
    <property type="evidence" value="ECO:0007669"/>
    <property type="project" value="UniProtKB-UniRule"/>
</dbReference>
<dbReference type="InterPro" id="IPR001640">
    <property type="entry name" value="Lgt"/>
</dbReference>
<comment type="function">
    <text evidence="7">Catalyzes the transfer of the diacylglyceryl group from phosphatidylglycerol to the sulfhydryl group of the N-terminal cysteine of a prolipoprotein, the first step in the formation of mature lipoproteins.</text>
</comment>
<keyword evidence="6 7" id="KW-0472">Membrane</keyword>
<dbReference type="HAMAP" id="MF_01147">
    <property type="entry name" value="Lgt"/>
    <property type="match status" value="1"/>
</dbReference>
<keyword evidence="4 7" id="KW-0812">Transmembrane</keyword>
<reference evidence="9" key="1">
    <citation type="submission" date="2017-05" db="EMBL/GenBank/DDBJ databases">
        <authorList>
            <person name="Kirkegaard R."/>
            <person name="Mcilroy J S."/>
        </authorList>
    </citation>
    <scope>NUCLEOTIDE SEQUENCE [LARGE SCALE GENOMIC DNA]</scope>
</reference>
<evidence type="ECO:0000256" key="7">
    <source>
        <dbReference type="HAMAP-Rule" id="MF_01147"/>
    </source>
</evidence>
<feature type="binding site" evidence="7">
    <location>
        <position position="139"/>
    </location>
    <ligand>
        <name>a 1,2-diacyl-sn-glycero-3-phospho-(1'-sn-glycerol)</name>
        <dbReference type="ChEBI" id="CHEBI:64716"/>
    </ligand>
</feature>
<dbReference type="EMBL" id="LT859958">
    <property type="protein sequence ID" value="SMX54590.1"/>
    <property type="molecule type" value="Genomic_DNA"/>
</dbReference>
<keyword evidence="2 7" id="KW-1003">Cell membrane</keyword>